<evidence type="ECO:0000256" key="5">
    <source>
        <dbReference type="ARBA" id="ARBA00022781"/>
    </source>
</evidence>
<evidence type="ECO:0000313" key="10">
    <source>
        <dbReference type="EnsemblMetazoa" id="PPA33064.1"/>
    </source>
</evidence>
<evidence type="ECO:0000256" key="6">
    <source>
        <dbReference type="ARBA" id="ARBA00022989"/>
    </source>
</evidence>
<dbReference type="InterPro" id="IPR026028">
    <property type="entry name" value="V-type_ATPase_116kDa_su_euka"/>
</dbReference>
<keyword evidence="7 9" id="KW-0406">Ion transport</keyword>
<evidence type="ECO:0000256" key="1">
    <source>
        <dbReference type="ARBA" id="ARBA00004141"/>
    </source>
</evidence>
<accession>A0A2A6CYN2</accession>
<dbReference type="PIRSF" id="PIRSF001293">
    <property type="entry name" value="ATP6V0A1"/>
    <property type="match status" value="1"/>
</dbReference>
<feature type="transmembrane region" description="Helical" evidence="9">
    <location>
        <begin position="737"/>
        <end position="765"/>
    </location>
</feature>
<comment type="subcellular location">
    <subcellularLocation>
        <location evidence="1">Membrane</location>
        <topology evidence="1">Multi-pass membrane protein</topology>
    </subcellularLocation>
</comment>
<dbReference type="InterPro" id="IPR008962">
    <property type="entry name" value="PapD-like_sf"/>
</dbReference>
<name>A0A2A6CYN2_PRIPA</name>
<reference evidence="11" key="1">
    <citation type="journal article" date="2008" name="Nat. Genet.">
        <title>The Pristionchus pacificus genome provides a unique perspective on nematode lifestyle and parasitism.</title>
        <authorList>
            <person name="Dieterich C."/>
            <person name="Clifton S.W."/>
            <person name="Schuster L.N."/>
            <person name="Chinwalla A."/>
            <person name="Delehaunty K."/>
            <person name="Dinkelacker I."/>
            <person name="Fulton L."/>
            <person name="Fulton R."/>
            <person name="Godfrey J."/>
            <person name="Minx P."/>
            <person name="Mitreva M."/>
            <person name="Roeseler W."/>
            <person name="Tian H."/>
            <person name="Witte H."/>
            <person name="Yang S.P."/>
            <person name="Wilson R.K."/>
            <person name="Sommer R.J."/>
        </authorList>
    </citation>
    <scope>NUCLEOTIDE SEQUENCE [LARGE SCALE GENOMIC DNA]</scope>
    <source>
        <strain evidence="11">PS312</strain>
    </source>
</reference>
<dbReference type="SUPFAM" id="SSF49354">
    <property type="entry name" value="PapD-like"/>
    <property type="match status" value="1"/>
</dbReference>
<evidence type="ECO:0000313" key="11">
    <source>
        <dbReference type="Proteomes" id="UP000005239"/>
    </source>
</evidence>
<dbReference type="Gene3D" id="2.60.40.10">
    <property type="entry name" value="Immunoglobulins"/>
    <property type="match status" value="1"/>
</dbReference>
<feature type="transmembrane region" description="Helical" evidence="9">
    <location>
        <begin position="846"/>
        <end position="866"/>
    </location>
</feature>
<gene>
    <name evidence="10" type="primary">WBGene00205924</name>
</gene>
<dbReference type="PANTHER" id="PTHR11629">
    <property type="entry name" value="VACUOLAR PROTON ATPASES"/>
    <property type="match status" value="1"/>
</dbReference>
<protein>
    <recommendedName>
        <fullName evidence="9">V-type proton ATPase subunit a</fullName>
    </recommendedName>
</protein>
<dbReference type="InterPro" id="IPR000535">
    <property type="entry name" value="MSP_dom"/>
</dbReference>
<dbReference type="EnsemblMetazoa" id="PPA33064.1">
    <property type="protein sequence ID" value="PPA33064.1"/>
    <property type="gene ID" value="WBGene00205924"/>
</dbReference>
<dbReference type="InterPro" id="IPR002490">
    <property type="entry name" value="V-ATPase_116kDa_su"/>
</dbReference>
<accession>A0A8R1YPW2</accession>
<dbReference type="Pfam" id="PF01496">
    <property type="entry name" value="V_ATPase_I"/>
    <property type="match status" value="1"/>
</dbReference>
<dbReference type="PANTHER" id="PTHR11629:SF58">
    <property type="entry name" value="V-TYPE PROTON ATPASE 116 KDA SUBUNIT A 3"/>
    <property type="match status" value="1"/>
</dbReference>
<keyword evidence="8 9" id="KW-0472">Membrane</keyword>
<dbReference type="GO" id="GO:0016471">
    <property type="term" value="C:vacuolar proton-transporting V-type ATPase complex"/>
    <property type="evidence" value="ECO:0000318"/>
    <property type="project" value="GO_Central"/>
</dbReference>
<organism evidence="10 11">
    <name type="scientific">Pristionchus pacificus</name>
    <name type="common">Parasitic nematode worm</name>
    <dbReference type="NCBI Taxonomy" id="54126"/>
    <lineage>
        <taxon>Eukaryota</taxon>
        <taxon>Metazoa</taxon>
        <taxon>Ecdysozoa</taxon>
        <taxon>Nematoda</taxon>
        <taxon>Chromadorea</taxon>
        <taxon>Rhabditida</taxon>
        <taxon>Rhabditina</taxon>
        <taxon>Diplogasteromorpha</taxon>
        <taxon>Diplogasteroidea</taxon>
        <taxon>Neodiplogasteridae</taxon>
        <taxon>Pristionchus</taxon>
    </lineage>
</organism>
<evidence type="ECO:0000256" key="3">
    <source>
        <dbReference type="ARBA" id="ARBA00022448"/>
    </source>
</evidence>
<evidence type="ECO:0000256" key="2">
    <source>
        <dbReference type="ARBA" id="ARBA00009904"/>
    </source>
</evidence>
<dbReference type="Proteomes" id="UP000005239">
    <property type="component" value="Unassembled WGS sequence"/>
</dbReference>
<evidence type="ECO:0000256" key="4">
    <source>
        <dbReference type="ARBA" id="ARBA00022692"/>
    </source>
</evidence>
<dbReference type="GO" id="GO:0007035">
    <property type="term" value="P:vacuolar acidification"/>
    <property type="evidence" value="ECO:0000318"/>
    <property type="project" value="GO_Central"/>
</dbReference>
<keyword evidence="5 9" id="KW-0375">Hydrogen ion transport</keyword>
<comment type="similarity">
    <text evidence="2 9">Belongs to the V-ATPase 116 kDa subunit family.</text>
</comment>
<evidence type="ECO:0000256" key="9">
    <source>
        <dbReference type="RuleBase" id="RU361189"/>
    </source>
</evidence>
<dbReference type="PROSITE" id="PS50202">
    <property type="entry name" value="MSP"/>
    <property type="match status" value="1"/>
</dbReference>
<feature type="transmembrane region" description="Helical" evidence="9">
    <location>
        <begin position="709"/>
        <end position="730"/>
    </location>
</feature>
<feature type="transmembrane region" description="Helical" evidence="9">
    <location>
        <begin position="550"/>
        <end position="575"/>
    </location>
</feature>
<dbReference type="AlphaFoldDB" id="A0A2A6CYN2"/>
<feature type="transmembrane region" description="Helical" evidence="9">
    <location>
        <begin position="777"/>
        <end position="796"/>
    </location>
</feature>
<dbReference type="GO" id="GO:0051117">
    <property type="term" value="F:ATPase binding"/>
    <property type="evidence" value="ECO:0000318"/>
    <property type="project" value="GO_Central"/>
</dbReference>
<dbReference type="InterPro" id="IPR013783">
    <property type="entry name" value="Ig-like_fold"/>
</dbReference>
<comment type="function">
    <text evidence="9">Essential component of the vacuolar proton pump (V-ATPase), a multimeric enzyme that catalyzes the translocation of protons across the membranes. Required for assembly and activity of the V-ATPase.</text>
</comment>
<keyword evidence="4 9" id="KW-0812">Transmembrane</keyword>
<keyword evidence="3 9" id="KW-0813">Transport</keyword>
<dbReference type="Pfam" id="PF00635">
    <property type="entry name" value="Motile_Sperm"/>
    <property type="match status" value="1"/>
</dbReference>
<dbReference type="GO" id="GO:0046961">
    <property type="term" value="F:proton-transporting ATPase activity, rotational mechanism"/>
    <property type="evidence" value="ECO:0007669"/>
    <property type="project" value="InterPro"/>
</dbReference>
<keyword evidence="11" id="KW-1185">Reference proteome</keyword>
<keyword evidence="6 9" id="KW-1133">Transmembrane helix</keyword>
<sequence>MAQSVPPGDIATQPGTKIVFNAPYDDKHTYHIKVTNSSARRIGWAFKTTNMKRLGVDPAAGVLDPKENALIAVSCDAFAYGQEDTNNDRVTIEWTNTPDGAAKQFRREWFQGDGMAQVASCLSLARGTMAPKKFKEPSIFRSADMSLCQLFLQTDAAYQCVTELGEIGMVQFRDLNEEMNTYQRKFVNEVRRCDEMDRKLRFIEEEIVKDNVFITETTDPIRAPQPKDMNDLEARNIHPHEFVATFEKIEEELLEINKNTKGLKDSHVQLWEMNQVIEKVKMMLDAGHNRHHASSVIQEAAHHPGLFDDEGKERGGTELKLVTGVIRRDRVRAFEQFLWRMCKGKVFMRTHDCDGEHDLFDGLEEKSVFILFFSGDQLAQRVNKICLGFHARLYDCPEEPHLRLSMHKQIDERLADLNNVIEKTLEHRKRVITAASNSVYAWKIKVLKIKMVFHTLNMFSIDVTQKCLIAECWIPTNDLDDVRVALRQGTIAAGSLVHPVLNEMEHHETPPTHFTLNKFTQGYQNIVNAYGMADYKELNPAPWCIISFPFLFGVMFGDVGHALIMFSFALMFIIFEKKLEAMKIKDEIFNTFYSGRYIVLLMSMFSFYTGFIYNDIYSKSINIIGSSWATGANNNSCWEWQGLKDSTTGLDYRDWEKTAAKNNQTFEIMLDPIYCYDKETGPYIFGLDPVWNLASNKLTFTNTMKMKSAVILGIMQMTFGLFVSLGNHIYNGSLVDVFFMFIPQMLFLGCIFIYLCVQILVKWIFFPVDAAWVFGRFYPGSNCAPNLLIGLINMFMMTPRTDGFGEFKNTSAPYNIGDDVNLLDFDNDPNCGLAFWYPGESIAEKVLLVVAVVSIPLMLLVKPFYIKWRSVTHL</sequence>
<evidence type="ECO:0000256" key="7">
    <source>
        <dbReference type="ARBA" id="ARBA00023065"/>
    </source>
</evidence>
<evidence type="ECO:0000256" key="8">
    <source>
        <dbReference type="ARBA" id="ARBA00023136"/>
    </source>
</evidence>
<reference evidence="10" key="2">
    <citation type="submission" date="2022-06" db="UniProtKB">
        <authorList>
            <consortium name="EnsemblMetazoa"/>
        </authorList>
    </citation>
    <scope>IDENTIFICATION</scope>
    <source>
        <strain evidence="10">PS312</strain>
    </source>
</reference>
<dbReference type="GO" id="GO:0005886">
    <property type="term" value="C:plasma membrane"/>
    <property type="evidence" value="ECO:0000318"/>
    <property type="project" value="GO_Central"/>
</dbReference>
<proteinExistence type="inferred from homology"/>
<dbReference type="GO" id="GO:0000220">
    <property type="term" value="C:vacuolar proton-transporting V-type ATPase, V0 domain"/>
    <property type="evidence" value="ECO:0007669"/>
    <property type="project" value="InterPro"/>
</dbReference>